<protein>
    <submittedName>
        <fullName evidence="2">Uncharacterized protein</fullName>
    </submittedName>
</protein>
<sequence>MDDKERYRQALGTLGEELTDEEYGNLAKPRVRSQSSFGTYHFPPQSSFPSEPALAPPGFGNDREDRVSDLHPLWGSQDVSKDPVSMYRRRSIANPVGFGNMWEKNTSTGSLSSGFGGYTQALNAERLNRLQQQRRYSLAPPPSFQEAQLSDPLQDMLMSNR</sequence>
<proteinExistence type="predicted"/>
<feature type="region of interest" description="Disordered" evidence="1">
    <location>
        <begin position="137"/>
        <end position="161"/>
    </location>
</feature>
<accession>A0A1Y1YR80</accession>
<name>A0A1Y1YR80_9FUNG</name>
<gene>
    <name evidence="2" type="ORF">K493DRAFT_103109</name>
</gene>
<dbReference type="InParanoid" id="A0A1Y1YR80"/>
<dbReference type="Proteomes" id="UP000193498">
    <property type="component" value="Unassembled WGS sequence"/>
</dbReference>
<evidence type="ECO:0000313" key="2">
    <source>
        <dbReference type="EMBL" id="ORY00476.1"/>
    </source>
</evidence>
<evidence type="ECO:0000256" key="1">
    <source>
        <dbReference type="SAM" id="MobiDB-lite"/>
    </source>
</evidence>
<dbReference type="AlphaFoldDB" id="A0A1Y1YR80"/>
<keyword evidence="3" id="KW-1185">Reference proteome</keyword>
<feature type="compositionally biased region" description="Polar residues" evidence="1">
    <location>
        <begin position="35"/>
        <end position="49"/>
    </location>
</feature>
<feature type="region of interest" description="Disordered" evidence="1">
    <location>
        <begin position="35"/>
        <end position="79"/>
    </location>
</feature>
<organism evidence="2 3">
    <name type="scientific">Basidiobolus meristosporus CBS 931.73</name>
    <dbReference type="NCBI Taxonomy" id="1314790"/>
    <lineage>
        <taxon>Eukaryota</taxon>
        <taxon>Fungi</taxon>
        <taxon>Fungi incertae sedis</taxon>
        <taxon>Zoopagomycota</taxon>
        <taxon>Entomophthoromycotina</taxon>
        <taxon>Basidiobolomycetes</taxon>
        <taxon>Basidiobolales</taxon>
        <taxon>Basidiobolaceae</taxon>
        <taxon>Basidiobolus</taxon>
    </lineage>
</organism>
<evidence type="ECO:0000313" key="3">
    <source>
        <dbReference type="Proteomes" id="UP000193498"/>
    </source>
</evidence>
<comment type="caution">
    <text evidence="2">The sequence shown here is derived from an EMBL/GenBank/DDBJ whole genome shotgun (WGS) entry which is preliminary data.</text>
</comment>
<dbReference type="EMBL" id="MCFE01000082">
    <property type="protein sequence ID" value="ORY00476.1"/>
    <property type="molecule type" value="Genomic_DNA"/>
</dbReference>
<reference evidence="2 3" key="1">
    <citation type="submission" date="2016-07" db="EMBL/GenBank/DDBJ databases">
        <title>Pervasive Adenine N6-methylation of Active Genes in Fungi.</title>
        <authorList>
            <consortium name="DOE Joint Genome Institute"/>
            <person name="Mondo S.J."/>
            <person name="Dannebaum R.O."/>
            <person name="Kuo R.C."/>
            <person name="Labutti K."/>
            <person name="Haridas S."/>
            <person name="Kuo A."/>
            <person name="Salamov A."/>
            <person name="Ahrendt S.R."/>
            <person name="Lipzen A."/>
            <person name="Sullivan W."/>
            <person name="Andreopoulos W.B."/>
            <person name="Clum A."/>
            <person name="Lindquist E."/>
            <person name="Daum C."/>
            <person name="Ramamoorthy G.K."/>
            <person name="Gryganskyi A."/>
            <person name="Culley D."/>
            <person name="Magnuson J.K."/>
            <person name="James T.Y."/>
            <person name="O'Malley M.A."/>
            <person name="Stajich J.E."/>
            <person name="Spatafora J.W."/>
            <person name="Visel A."/>
            <person name="Grigoriev I.V."/>
        </authorList>
    </citation>
    <scope>NUCLEOTIDE SEQUENCE [LARGE SCALE GENOMIC DNA]</scope>
    <source>
        <strain evidence="2 3">CBS 931.73</strain>
    </source>
</reference>